<dbReference type="EC" id="3.1.3.24" evidence="7"/>
<dbReference type="EMBL" id="JAPFFK010000017">
    <property type="protein sequence ID" value="KAJ6698494.1"/>
    <property type="molecule type" value="Genomic_DNA"/>
</dbReference>
<dbReference type="InterPro" id="IPR051518">
    <property type="entry name" value="Sucrose_Phosphatase"/>
</dbReference>
<dbReference type="SFLD" id="SFLDS00003">
    <property type="entry name" value="Haloacid_Dehalogenase"/>
    <property type="match status" value="1"/>
</dbReference>
<evidence type="ECO:0000256" key="2">
    <source>
        <dbReference type="ARBA" id="ARBA00003645"/>
    </source>
</evidence>
<dbReference type="InterPro" id="IPR006379">
    <property type="entry name" value="HAD-SF_hydro_IIB"/>
</dbReference>
<comment type="cofactor">
    <cofactor evidence="1 7">
        <name>Mg(2+)</name>
        <dbReference type="ChEBI" id="CHEBI:18420"/>
    </cofactor>
</comment>
<dbReference type="GO" id="GO:0050307">
    <property type="term" value="F:sucrose-phosphate phosphatase activity"/>
    <property type="evidence" value="ECO:0007669"/>
    <property type="project" value="UniProtKB-UniRule"/>
</dbReference>
<evidence type="ECO:0000256" key="4">
    <source>
        <dbReference type="ARBA" id="ARBA00007211"/>
    </source>
</evidence>
<dbReference type="GO" id="GO:0000287">
    <property type="term" value="F:magnesium ion binding"/>
    <property type="evidence" value="ECO:0007669"/>
    <property type="project" value="UniProtKB-UniRule"/>
</dbReference>
<keyword evidence="7" id="KW-0460">Magnesium</keyword>
<dbReference type="NCBIfam" id="TIGR01484">
    <property type="entry name" value="HAD-SF-IIB"/>
    <property type="match status" value="1"/>
</dbReference>
<dbReference type="NCBIfam" id="TIGR01482">
    <property type="entry name" value="SPP-subfamily"/>
    <property type="match status" value="1"/>
</dbReference>
<comment type="subunit">
    <text evidence="7">Homodimer.</text>
</comment>
<accession>A0A9Q0T216</accession>
<comment type="function">
    <text evidence="2 7">Catalyzes the final step of sucrose synthesis.</text>
</comment>
<dbReference type="Gene3D" id="3.40.50.1000">
    <property type="entry name" value="HAD superfamily/HAD-like"/>
    <property type="match status" value="1"/>
</dbReference>
<dbReference type="GO" id="GO:0005986">
    <property type="term" value="P:sucrose biosynthetic process"/>
    <property type="evidence" value="ECO:0007669"/>
    <property type="project" value="UniProtKB-UniRule"/>
</dbReference>
<dbReference type="OrthoDB" id="531008at2759"/>
<dbReference type="InterPro" id="IPR036412">
    <property type="entry name" value="HAD-like_sf"/>
</dbReference>
<dbReference type="NCBIfam" id="TIGR01485">
    <property type="entry name" value="SPP_plant-cyano"/>
    <property type="match status" value="1"/>
</dbReference>
<dbReference type="SUPFAM" id="SSF56784">
    <property type="entry name" value="HAD-like"/>
    <property type="match status" value="1"/>
</dbReference>
<comment type="pathway">
    <text evidence="3 7">Glycan biosynthesis; sucrose biosynthesis; sucrose from D-fructose 6-phosphate and UDP-alpha-D-glucose: step 2/2.</text>
</comment>
<reference evidence="9" key="1">
    <citation type="submission" date="2022-11" db="EMBL/GenBank/DDBJ databases">
        <authorList>
            <person name="Hyden B.L."/>
            <person name="Feng K."/>
            <person name="Yates T."/>
            <person name="Jawdy S."/>
            <person name="Smart L.B."/>
            <person name="Muchero W."/>
        </authorList>
    </citation>
    <scope>NUCLEOTIDE SEQUENCE</scope>
    <source>
        <tissue evidence="9">Shoot tip</tissue>
    </source>
</reference>
<dbReference type="CDD" id="cd02605">
    <property type="entry name" value="HAD_SPP"/>
    <property type="match status" value="1"/>
</dbReference>
<evidence type="ECO:0000256" key="1">
    <source>
        <dbReference type="ARBA" id="ARBA00001946"/>
    </source>
</evidence>
<feature type="domain" description="Sucrose phosphatase-like" evidence="8">
    <location>
        <begin position="9"/>
        <end position="248"/>
    </location>
</feature>
<keyword evidence="5 7" id="KW-0378">Hydrolase</keyword>
<dbReference type="SFLD" id="SFLDF00043">
    <property type="entry name" value="sucrose-phosphatase"/>
    <property type="match status" value="1"/>
</dbReference>
<protein>
    <recommendedName>
        <fullName evidence="7">Sucrose-phosphatase</fullName>
        <ecNumber evidence="7">3.1.3.24</ecNumber>
    </recommendedName>
</protein>
<dbReference type="SFLD" id="SFLDG01141">
    <property type="entry name" value="C2.B.1:_Sucrose_Phosphatase_Li"/>
    <property type="match status" value="1"/>
</dbReference>
<dbReference type="AlphaFoldDB" id="A0A9Q0T216"/>
<comment type="similarity">
    <text evidence="4 7">Belongs to the sucrose phosphatase family.</text>
</comment>
<comment type="catalytic activity">
    <reaction evidence="6 7">
        <text>sucrose 6(F)-phosphate + H2O = sucrose + phosphate</text>
        <dbReference type="Rhea" id="RHEA:19289"/>
        <dbReference type="ChEBI" id="CHEBI:15377"/>
        <dbReference type="ChEBI" id="CHEBI:17992"/>
        <dbReference type="ChEBI" id="CHEBI:43474"/>
        <dbReference type="ChEBI" id="CHEBI:57723"/>
        <dbReference type="EC" id="3.1.3.24"/>
    </reaction>
</comment>
<gene>
    <name evidence="9" type="ORF">OIU79_011907</name>
</gene>
<dbReference type="PANTHER" id="PTHR46521">
    <property type="entry name" value="SUCROSE-PHOSPHATASE 2-RELATED"/>
    <property type="match status" value="1"/>
</dbReference>
<dbReference type="Pfam" id="PF05116">
    <property type="entry name" value="S6PP"/>
    <property type="match status" value="1"/>
</dbReference>
<dbReference type="SUPFAM" id="SSF54427">
    <property type="entry name" value="NTF2-like"/>
    <property type="match status" value="1"/>
</dbReference>
<dbReference type="InterPro" id="IPR023214">
    <property type="entry name" value="HAD_sf"/>
</dbReference>
<dbReference type="InterPro" id="IPR032710">
    <property type="entry name" value="NTF2-like_dom_sf"/>
</dbReference>
<dbReference type="Gene3D" id="3.90.1070.10">
    <property type="match status" value="1"/>
</dbReference>
<keyword evidence="10" id="KW-1185">Reference proteome</keyword>
<dbReference type="PANTHER" id="PTHR46521:SF4">
    <property type="entry name" value="SUCROSE-PHOSPHATASE 2-RELATED"/>
    <property type="match status" value="1"/>
</dbReference>
<evidence type="ECO:0000256" key="7">
    <source>
        <dbReference type="RuleBase" id="RU368007"/>
    </source>
</evidence>
<evidence type="ECO:0000313" key="10">
    <source>
        <dbReference type="Proteomes" id="UP001151532"/>
    </source>
</evidence>
<name>A0A9Q0T216_SALPP</name>
<evidence type="ECO:0000256" key="5">
    <source>
        <dbReference type="ARBA" id="ARBA00022801"/>
    </source>
</evidence>
<sequence length="376" mass="42146">MDRLKATARLMIVSDLDHTMVDHHDPENMSLLRFNALWEACYRNDSLLVFSTGRSPTLYKQLRKEKPMLTPDITIMSVGTEITYGTAMVPDDGWVGVLNQKWDRNIVTEEAGKFPELTLQSETEQRPHKVSFYVDKANAQNVTKVLSEIFTKRGLDVKIIYSGGMDLDILPQGAGKGQALAYLHKKFKTEGKLPANTLVCGDSGNDAELFSIPDVHGVMVSNAQEELLQWHAENAKDNPKVIHATERWRRAEVENSELYLASVKADCDSSGILIHPSGTELSLCDAINGMRSYYGDKQGQKFRVWVDRVLSTQTGLDTWLVKFNKWELSGDDQQGCVITCIINMKKDGVSGAIYMHVHETWLEGSGGAKDQSTWLF</sequence>
<dbReference type="InterPro" id="IPR006380">
    <property type="entry name" value="SPP-like_dom"/>
</dbReference>
<organism evidence="9 10">
    <name type="scientific">Salix purpurea</name>
    <name type="common">Purple osier willow</name>
    <dbReference type="NCBI Taxonomy" id="77065"/>
    <lineage>
        <taxon>Eukaryota</taxon>
        <taxon>Viridiplantae</taxon>
        <taxon>Streptophyta</taxon>
        <taxon>Embryophyta</taxon>
        <taxon>Tracheophyta</taxon>
        <taxon>Spermatophyta</taxon>
        <taxon>Magnoliopsida</taxon>
        <taxon>eudicotyledons</taxon>
        <taxon>Gunneridae</taxon>
        <taxon>Pentapetalae</taxon>
        <taxon>rosids</taxon>
        <taxon>fabids</taxon>
        <taxon>Malpighiales</taxon>
        <taxon>Salicaceae</taxon>
        <taxon>Saliceae</taxon>
        <taxon>Salix</taxon>
    </lineage>
</organism>
<comment type="caution">
    <text evidence="9">The sequence shown here is derived from an EMBL/GenBank/DDBJ whole genome shotgun (WGS) entry which is preliminary data.</text>
</comment>
<evidence type="ECO:0000259" key="8">
    <source>
        <dbReference type="Pfam" id="PF05116"/>
    </source>
</evidence>
<dbReference type="SFLD" id="SFLDG01140">
    <property type="entry name" value="C2.B:_Phosphomannomutase_and_P"/>
    <property type="match status" value="1"/>
</dbReference>
<dbReference type="InterPro" id="IPR012847">
    <property type="entry name" value="Sucrose_phosphatase_pln/cyn"/>
</dbReference>
<evidence type="ECO:0000256" key="6">
    <source>
        <dbReference type="ARBA" id="ARBA00048036"/>
    </source>
</evidence>
<proteinExistence type="inferred from homology"/>
<evidence type="ECO:0000313" key="9">
    <source>
        <dbReference type="EMBL" id="KAJ6698494.1"/>
    </source>
</evidence>
<dbReference type="Proteomes" id="UP001151532">
    <property type="component" value="Chromosome 6"/>
</dbReference>
<evidence type="ECO:0000256" key="3">
    <source>
        <dbReference type="ARBA" id="ARBA00005070"/>
    </source>
</evidence>
<reference evidence="9" key="2">
    <citation type="journal article" date="2023" name="Int. J. Mol. Sci.">
        <title>De Novo Assembly and Annotation of 11 Diverse Shrub Willow (Salix) Genomes Reveals Novel Gene Organization in Sex-Linked Regions.</title>
        <authorList>
            <person name="Hyden B."/>
            <person name="Feng K."/>
            <person name="Yates T.B."/>
            <person name="Jawdy S."/>
            <person name="Cereghino C."/>
            <person name="Smart L.B."/>
            <person name="Muchero W."/>
        </authorList>
    </citation>
    <scope>NUCLEOTIDE SEQUENCE</scope>
    <source>
        <tissue evidence="9">Shoot tip</tissue>
    </source>
</reference>